<evidence type="ECO:0008006" key="4">
    <source>
        <dbReference type="Google" id="ProtNLM"/>
    </source>
</evidence>
<evidence type="ECO:0000313" key="3">
    <source>
        <dbReference type="Proteomes" id="UP000070224"/>
    </source>
</evidence>
<protein>
    <recommendedName>
        <fullName evidence="4">DUF4230 domain-containing protein</fullName>
    </recommendedName>
</protein>
<dbReference type="RefSeq" id="WP_060936156.1">
    <property type="nucleotide sequence ID" value="NZ_KQ960466.1"/>
</dbReference>
<name>A0A134AYT1_9PORP</name>
<dbReference type="AlphaFoldDB" id="A0A134AYT1"/>
<sequence>MIKLSWRILRPILLLIICIAAGLFIYHKFFRKAPQPEVTTEELQMKVSQRLRLITEEISYRQDVNLYEAGQHAVGTADLVAYVKYDLEKLHFTTAGDTVYVSLPAPELELGRRPGGNHSVRYYLDRGGRLGEASADRVAIRRFDERILRDAELDIRTSPRYLPAAQLRAEEQLQRFLSALAPQRVILVVPEIRMPQGDLPAASSTSIPHDQRQ</sequence>
<organism evidence="2 3">
    <name type="scientific">Porphyromonas somerae</name>
    <dbReference type="NCBI Taxonomy" id="322095"/>
    <lineage>
        <taxon>Bacteria</taxon>
        <taxon>Pseudomonadati</taxon>
        <taxon>Bacteroidota</taxon>
        <taxon>Bacteroidia</taxon>
        <taxon>Bacteroidales</taxon>
        <taxon>Porphyromonadaceae</taxon>
        <taxon>Porphyromonas</taxon>
    </lineage>
</organism>
<dbReference type="EMBL" id="LSDK01000152">
    <property type="protein sequence ID" value="KXB72844.1"/>
    <property type="molecule type" value="Genomic_DNA"/>
</dbReference>
<reference evidence="3" key="1">
    <citation type="submission" date="2016-01" db="EMBL/GenBank/DDBJ databases">
        <authorList>
            <person name="Mitreva M."/>
            <person name="Pepin K.H."/>
            <person name="Mihindukulasuriya K.A."/>
            <person name="Fulton R."/>
            <person name="Fronick C."/>
            <person name="O'Laughlin M."/>
            <person name="Miner T."/>
            <person name="Herter B."/>
            <person name="Rosa B.A."/>
            <person name="Cordes M."/>
            <person name="Tomlinson C."/>
            <person name="Wollam A."/>
            <person name="Palsikar V.B."/>
            <person name="Mardis E.R."/>
            <person name="Wilson R.K."/>
        </authorList>
    </citation>
    <scope>NUCLEOTIDE SEQUENCE [LARGE SCALE GENOMIC DNA]</scope>
    <source>
        <strain evidence="3">KA00683</strain>
    </source>
</reference>
<keyword evidence="1" id="KW-1133">Transmembrane helix</keyword>
<evidence type="ECO:0000256" key="1">
    <source>
        <dbReference type="SAM" id="Phobius"/>
    </source>
</evidence>
<comment type="caution">
    <text evidence="2">The sequence shown here is derived from an EMBL/GenBank/DDBJ whole genome shotgun (WGS) entry which is preliminary data.</text>
</comment>
<accession>A0A134AYT1</accession>
<proteinExistence type="predicted"/>
<gene>
    <name evidence="2" type="ORF">HMPREF3185_02159</name>
</gene>
<keyword evidence="1" id="KW-0812">Transmembrane</keyword>
<dbReference type="Proteomes" id="UP000070224">
    <property type="component" value="Unassembled WGS sequence"/>
</dbReference>
<dbReference type="STRING" id="322095.HMPREF3185_02159"/>
<dbReference type="OrthoDB" id="1014663at2"/>
<feature type="transmembrane region" description="Helical" evidence="1">
    <location>
        <begin position="12"/>
        <end position="30"/>
    </location>
</feature>
<evidence type="ECO:0000313" key="2">
    <source>
        <dbReference type="EMBL" id="KXB72844.1"/>
    </source>
</evidence>
<dbReference type="PATRIC" id="fig|322095.3.peg.2137"/>
<keyword evidence="3" id="KW-1185">Reference proteome</keyword>
<keyword evidence="1" id="KW-0472">Membrane</keyword>